<dbReference type="CDD" id="cd06230">
    <property type="entry name" value="M14_ASTE_ASPA_like"/>
    <property type="match status" value="1"/>
</dbReference>
<dbReference type="Pfam" id="PF24827">
    <property type="entry name" value="AstE_AspA_cat"/>
    <property type="match status" value="1"/>
</dbReference>
<evidence type="ECO:0000313" key="7">
    <source>
        <dbReference type="Proteomes" id="UP000427906"/>
    </source>
</evidence>
<dbReference type="PANTHER" id="PTHR37326:SF1">
    <property type="entry name" value="BLL3975 PROTEIN"/>
    <property type="match status" value="1"/>
</dbReference>
<dbReference type="GO" id="GO:0016811">
    <property type="term" value="F:hydrolase activity, acting on carbon-nitrogen (but not peptide) bonds, in linear amides"/>
    <property type="evidence" value="ECO:0007669"/>
    <property type="project" value="InterPro"/>
</dbReference>
<keyword evidence="3" id="KW-0378">Hydrolase</keyword>
<dbReference type="PANTHER" id="PTHR37326">
    <property type="entry name" value="BLL3975 PROTEIN"/>
    <property type="match status" value="1"/>
</dbReference>
<feature type="domain" description="Succinylglutamate desuccinylase/Aspartoacylase catalytic" evidence="5">
    <location>
        <begin position="48"/>
        <end position="233"/>
    </location>
</feature>
<evidence type="ECO:0000256" key="3">
    <source>
        <dbReference type="ARBA" id="ARBA00022801"/>
    </source>
</evidence>
<evidence type="ECO:0000256" key="4">
    <source>
        <dbReference type="ARBA" id="ARBA00022833"/>
    </source>
</evidence>
<keyword evidence="4" id="KW-0862">Zinc</keyword>
<evidence type="ECO:0000256" key="1">
    <source>
        <dbReference type="ARBA" id="ARBA00001947"/>
    </source>
</evidence>
<sequence length="328" mass="36665">MSNNIQFDLQELISERSTKKHGFIDIAQKVDGSMVRIPYFIICGKDEGPLLLVDACNHGDEYEGSEGIIQALNELNPEQVKGTLVGIPALNLEAFNAGMRIAPIDWSYQDLNRAYPGNEKGLITSRIAHFYMHNFIRKADYVISFHGGGNSLYLDPLAAYLPPDTEVGKVTYEMAKAFGVKVLWRQQNLPFSGITTVEAQKFGVPAIIPEIGGHCVRHEHRQYYVDICSNGIKNVMVRFGMLQGKVPTVADQIDVELRYLHTDQGGIHKPLKKALDECREGEVLSEVHNLFGEKVGEVVAPFDGVIIGYWCYTTIHPGNWAFLYGKHI</sequence>
<dbReference type="InterPro" id="IPR043795">
    <property type="entry name" value="N-alpha-Ac-DABA-like"/>
</dbReference>
<dbReference type="PIRSF" id="PIRSF039012">
    <property type="entry name" value="ASP"/>
    <property type="match status" value="1"/>
</dbReference>
<dbReference type="GO" id="GO:0016788">
    <property type="term" value="F:hydrolase activity, acting on ester bonds"/>
    <property type="evidence" value="ECO:0007669"/>
    <property type="project" value="InterPro"/>
</dbReference>
<dbReference type="OrthoDB" id="9782876at2"/>
<comment type="cofactor">
    <cofactor evidence="1">
        <name>Zn(2+)</name>
        <dbReference type="ChEBI" id="CHEBI:29105"/>
    </cofactor>
</comment>
<organism evidence="6 7">
    <name type="scientific">Desulfosarcina alkanivorans</name>
    <dbReference type="NCBI Taxonomy" id="571177"/>
    <lineage>
        <taxon>Bacteria</taxon>
        <taxon>Pseudomonadati</taxon>
        <taxon>Thermodesulfobacteriota</taxon>
        <taxon>Desulfobacteria</taxon>
        <taxon>Desulfobacterales</taxon>
        <taxon>Desulfosarcinaceae</taxon>
        <taxon>Desulfosarcina</taxon>
    </lineage>
</organism>
<dbReference type="EMBL" id="AP021874">
    <property type="protein sequence ID" value="BBO66278.1"/>
    <property type="molecule type" value="Genomic_DNA"/>
</dbReference>
<dbReference type="GO" id="GO:0046872">
    <property type="term" value="F:metal ion binding"/>
    <property type="evidence" value="ECO:0007669"/>
    <property type="project" value="UniProtKB-KW"/>
</dbReference>
<evidence type="ECO:0000256" key="2">
    <source>
        <dbReference type="ARBA" id="ARBA00022723"/>
    </source>
</evidence>
<dbReference type="RefSeq" id="WP_155314683.1">
    <property type="nucleotide sequence ID" value="NZ_AP021874.1"/>
</dbReference>
<dbReference type="InterPro" id="IPR053138">
    <property type="entry name" value="N-alpha-Ac-DABA_deacetylase"/>
</dbReference>
<dbReference type="KEGG" id="dalk:DSCA_02080"/>
<keyword evidence="2" id="KW-0479">Metal-binding</keyword>
<protein>
    <submittedName>
        <fullName evidence="6">Succinylglutamate desuccinylase</fullName>
    </submittedName>
</protein>
<evidence type="ECO:0000313" key="6">
    <source>
        <dbReference type="EMBL" id="BBO66278.1"/>
    </source>
</evidence>
<dbReference type="Gene3D" id="3.40.630.10">
    <property type="entry name" value="Zn peptidases"/>
    <property type="match status" value="1"/>
</dbReference>
<evidence type="ECO:0000259" key="5">
    <source>
        <dbReference type="Pfam" id="PF24827"/>
    </source>
</evidence>
<dbReference type="SUPFAM" id="SSF53187">
    <property type="entry name" value="Zn-dependent exopeptidases"/>
    <property type="match status" value="1"/>
</dbReference>
<accession>A0A5K7YAU6</accession>
<dbReference type="InterPro" id="IPR055438">
    <property type="entry name" value="AstE_AspA_cat"/>
</dbReference>
<name>A0A5K7YAU6_9BACT</name>
<reference evidence="6 7" key="1">
    <citation type="submission" date="2019-11" db="EMBL/GenBank/DDBJ databases">
        <title>Comparative genomics of hydrocarbon-degrading Desulfosarcina strains.</title>
        <authorList>
            <person name="Watanabe M."/>
            <person name="Kojima H."/>
            <person name="Fukui M."/>
        </authorList>
    </citation>
    <scope>NUCLEOTIDE SEQUENCE [LARGE SCALE GENOMIC DNA]</scope>
    <source>
        <strain evidence="6 7">PL12</strain>
    </source>
</reference>
<gene>
    <name evidence="6" type="ORF">DSCA_02080</name>
</gene>
<keyword evidence="7" id="KW-1185">Reference proteome</keyword>
<dbReference type="Proteomes" id="UP000427906">
    <property type="component" value="Chromosome"/>
</dbReference>
<proteinExistence type="predicted"/>
<dbReference type="AlphaFoldDB" id="A0A5K7YAU6"/>